<reference evidence="1" key="1">
    <citation type="submission" date="2020-03" db="EMBL/GenBank/DDBJ databases">
        <title>Draft sequencing of Paenibacilllus sp. S3N08.</title>
        <authorList>
            <person name="Kim D.-U."/>
        </authorList>
    </citation>
    <scope>NUCLEOTIDE SEQUENCE</scope>
    <source>
        <strain evidence="1">S3N08</strain>
    </source>
</reference>
<dbReference type="EMBL" id="JAAOIW010000001">
    <property type="protein sequence ID" value="NHN28289.1"/>
    <property type="molecule type" value="Genomic_DNA"/>
</dbReference>
<dbReference type="RefSeq" id="WP_166144547.1">
    <property type="nucleotide sequence ID" value="NZ_JAAOIW010000001.1"/>
</dbReference>
<dbReference type="Pfam" id="PF10970">
    <property type="entry name" value="GerPE"/>
    <property type="match status" value="1"/>
</dbReference>
<evidence type="ECO:0000313" key="2">
    <source>
        <dbReference type="Proteomes" id="UP001165962"/>
    </source>
</evidence>
<name>A0ABX0IWL3_9BACL</name>
<proteinExistence type="predicted"/>
<sequence>MKRWSVVQEMKINGITLASIFQIGDNTSIKPVSKAMAVQRQIASFNENEGNFADFPLFKREIPIPDAYEDVHMSVDNSGCDSIQVRYIRILAISSSSVVQVGSNCQIESETRIKHFRQFVK</sequence>
<dbReference type="InterPro" id="IPR024496">
    <property type="entry name" value="Spore_germ_GerPE"/>
</dbReference>
<gene>
    <name evidence="1" type="ORF">G9U52_00430</name>
</gene>
<keyword evidence="2" id="KW-1185">Reference proteome</keyword>
<dbReference type="Proteomes" id="UP001165962">
    <property type="component" value="Unassembled WGS sequence"/>
</dbReference>
<accession>A0ABX0IWL3</accession>
<comment type="caution">
    <text evidence="1">The sequence shown here is derived from an EMBL/GenBank/DDBJ whole genome shotgun (WGS) entry which is preliminary data.</text>
</comment>
<evidence type="ECO:0000313" key="1">
    <source>
        <dbReference type="EMBL" id="NHN28289.1"/>
    </source>
</evidence>
<organism evidence="1 2">
    <name type="scientific">Paenibacillus agricola</name>
    <dbReference type="NCBI Taxonomy" id="2716264"/>
    <lineage>
        <taxon>Bacteria</taxon>
        <taxon>Bacillati</taxon>
        <taxon>Bacillota</taxon>
        <taxon>Bacilli</taxon>
        <taxon>Bacillales</taxon>
        <taxon>Paenibacillaceae</taxon>
        <taxon>Paenibacillus</taxon>
    </lineage>
</organism>
<protein>
    <submittedName>
        <fullName evidence="1">Spore germination protein GerPE</fullName>
    </submittedName>
</protein>